<dbReference type="Pfam" id="PF07919">
    <property type="entry name" value="Gryzun"/>
    <property type="match status" value="1"/>
</dbReference>
<reference evidence="3 4" key="1">
    <citation type="journal article" date="2024" name="Commun. Biol.">
        <title>Comparative genomic analysis of thermophilic fungi reveals convergent evolutionary adaptations and gene losses.</title>
        <authorList>
            <person name="Steindorff A.S."/>
            <person name="Aguilar-Pontes M.V."/>
            <person name="Robinson A.J."/>
            <person name="Andreopoulos B."/>
            <person name="LaButti K."/>
            <person name="Kuo A."/>
            <person name="Mondo S."/>
            <person name="Riley R."/>
            <person name="Otillar R."/>
            <person name="Haridas S."/>
            <person name="Lipzen A."/>
            <person name="Grimwood J."/>
            <person name="Schmutz J."/>
            <person name="Clum A."/>
            <person name="Reid I.D."/>
            <person name="Moisan M.C."/>
            <person name="Butler G."/>
            <person name="Nguyen T.T.M."/>
            <person name="Dewar K."/>
            <person name="Conant G."/>
            <person name="Drula E."/>
            <person name="Henrissat B."/>
            <person name="Hansel C."/>
            <person name="Singer S."/>
            <person name="Hutchinson M.I."/>
            <person name="de Vries R.P."/>
            <person name="Natvig D.O."/>
            <person name="Powell A.J."/>
            <person name="Tsang A."/>
            <person name="Grigoriev I.V."/>
        </authorList>
    </citation>
    <scope>NUCLEOTIDE SEQUENCE [LARGE SCALE GENOMIC DNA]</scope>
    <source>
        <strain evidence="3 4">ATCC 24622</strain>
    </source>
</reference>
<feature type="domain" description="Trafficking protein particle complex subunit 11" evidence="2">
    <location>
        <begin position="352"/>
        <end position="635"/>
    </location>
</feature>
<evidence type="ECO:0000259" key="2">
    <source>
        <dbReference type="Pfam" id="PF11817"/>
    </source>
</evidence>
<sequence>MDDYPAFSLDHSIPLLVTLGIPSAQPADFELDRSLRDQAFLLRSEEPALESDLAKELLRCIEDRDASKLPCNGRDAARRYRFRVKAAGRTFVLPPRLAALPEDFEPDVAGPPVLHSPFSPLSPLSSLYPDGILDSRWLQKHQDLVPSILLCFYSLAADPTLATLQDNKIKTDINRIRNLLSQSGYRTRLAVVLLGEQPLSSPHHHDGTQERLDTIRKGCGMDPKTFFFVPPQQPEEATALAQQQQQQQQLERVVENTLTTLYAQALEYYGDLARHAKKKKGRGVVPRPTVPPTVGTSQTLSLPGWNVRYDVKGAVFAEFRQDMDAALRSFELAYENLLGPEVLEAIPSWSPRWNEARMLADVVAVRCLRCLLWGARHTAAVRRWQYHRDRMADAVERLGRGTRNYGWQAWEARWAVVMADLIERADLLPPPAPPPQAPIAATTTTTSAVPTTLYLPPEKGVAGERLQPWELLHHVGYWYRRAAKHLYSRRSFAYAMPEEDRRSPDSSPASYVASRAFTYDTYMCPDPHEEYPLHRSGVDHSRLILDCLGRARSEFRARRQLRLAAEISLECARELAYQKSWQPTVELLEPLWRDMSFRREGWLDVAEDLSWTLRGAALQAGRPDLVVAIDWELLTDCFSKRPNWHYDLNKSLQGHAPEARVAVKTDDDTIISALSTRLLFKREEGGAGDTIEAQLSIASHARADSSPITLSQVQIRFSGSLRPILLRHEDAASQDSQGLVALSQVSLEETPRHGGEKDALPSLQGAANLTVKPRQTSVFVLHIPLREPGEASVESITLSLAGAGFALEHAIRRVQAGGKDAWFLSPSSRKRIARANAHAVRVLPRPPKLEIRPHAVADEYYTNEPIRLEFELFNAEDEDASAKIDVALVGEQQQGPTPPPPPPPPPSFRIRLGEDGESQVVTELLEEGQPQEQGTPARMLTTSVGAVETSRSVRLAVDLDGLPETARYELSLRVSYHLVSDPETSIVQTALFPLNVATPFEANYDLLPRLHPDPWPSLFDFAGIQDLEGDDDSSSSSIAVPRGLSQTWRLVTRYASFASENLRVVDLDLVIRAPPTVRCRLTRKENVPEESGGGRVVSPQTIEEASFDIVAQKMSLDDRSRAGLDVSFVVRWSRVSSSSTEAVVNTTILPVPRLNIFGVEPRVLASVSYPPPPLSTASEEEHEEDGPVLPIVLDVVIENASNHFLTFGLTMEPSDHFAFSGPKQTTLHVLPVSRRSASYRLVPLGSRGMWVRPGLVVRDKYFQKVLRVLPTEGMRLDKDGFLVWLPPAPGADGPASDTS</sequence>
<evidence type="ECO:0000259" key="1">
    <source>
        <dbReference type="Pfam" id="PF07919"/>
    </source>
</evidence>
<keyword evidence="4" id="KW-1185">Reference proteome</keyword>
<feature type="domain" description="Gryzun putative trafficking through Golgi" evidence="1">
    <location>
        <begin position="664"/>
        <end position="1286"/>
    </location>
</feature>
<name>A0ABR3W038_9PEZI</name>
<accession>A0ABR3W038</accession>
<protein>
    <recommendedName>
        <fullName evidence="5">Trafficking protein particle complex subunit 11 domain-containing protein</fullName>
    </recommendedName>
</protein>
<comment type="caution">
    <text evidence="3">The sequence shown here is derived from an EMBL/GenBank/DDBJ whole genome shotgun (WGS) entry which is preliminary data.</text>
</comment>
<dbReference type="EMBL" id="JAZHXJ010000863">
    <property type="protein sequence ID" value="KAL1849652.1"/>
    <property type="molecule type" value="Genomic_DNA"/>
</dbReference>
<evidence type="ECO:0000313" key="3">
    <source>
        <dbReference type="EMBL" id="KAL1849652.1"/>
    </source>
</evidence>
<gene>
    <name evidence="3" type="ORF">VTK73DRAFT_9838</name>
</gene>
<dbReference type="InterPro" id="IPR012880">
    <property type="entry name" value="Gryzun"/>
</dbReference>
<dbReference type="Proteomes" id="UP001586593">
    <property type="component" value="Unassembled WGS sequence"/>
</dbReference>
<dbReference type="InterPro" id="IPR021773">
    <property type="entry name" value="TPC11"/>
</dbReference>
<evidence type="ECO:0008006" key="5">
    <source>
        <dbReference type="Google" id="ProtNLM"/>
    </source>
</evidence>
<proteinExistence type="predicted"/>
<dbReference type="PANTHER" id="PTHR14374:SF0">
    <property type="entry name" value="TRAFFICKING PROTEIN PARTICLE COMPLEX SUBUNIT 11"/>
    <property type="match status" value="1"/>
</dbReference>
<dbReference type="PANTHER" id="PTHR14374">
    <property type="entry name" value="FOIE GRAS"/>
    <property type="match status" value="1"/>
</dbReference>
<dbReference type="Pfam" id="PF11817">
    <property type="entry name" value="Foie-gras_1"/>
    <property type="match status" value="1"/>
</dbReference>
<evidence type="ECO:0000313" key="4">
    <source>
        <dbReference type="Proteomes" id="UP001586593"/>
    </source>
</evidence>
<organism evidence="3 4">
    <name type="scientific">Phialemonium thermophilum</name>
    <dbReference type="NCBI Taxonomy" id="223376"/>
    <lineage>
        <taxon>Eukaryota</taxon>
        <taxon>Fungi</taxon>
        <taxon>Dikarya</taxon>
        <taxon>Ascomycota</taxon>
        <taxon>Pezizomycotina</taxon>
        <taxon>Sordariomycetes</taxon>
        <taxon>Sordariomycetidae</taxon>
        <taxon>Cephalothecales</taxon>
        <taxon>Cephalothecaceae</taxon>
        <taxon>Phialemonium</taxon>
    </lineage>
</organism>